<reference evidence="1" key="1">
    <citation type="submission" date="2014-02" db="EMBL/GenBank/DDBJ databases">
        <title>Expanding our view of genomic diversity in Candidatus Accumulibacter clades.</title>
        <authorList>
            <person name="Skennerton C.T."/>
            <person name="Barr J.J."/>
            <person name="Slater F.R."/>
            <person name="Bond P.L."/>
            <person name="Tyson G.W."/>
        </authorList>
    </citation>
    <scope>NUCLEOTIDE SEQUENCE [LARGE SCALE GENOMIC DNA]</scope>
</reference>
<evidence type="ECO:0000313" key="2">
    <source>
        <dbReference type="Proteomes" id="UP000020218"/>
    </source>
</evidence>
<dbReference type="InterPro" id="IPR017465">
    <property type="entry name" value="EpsL_proteobac"/>
</dbReference>
<dbReference type="Proteomes" id="UP000020218">
    <property type="component" value="Unassembled WGS sequence"/>
</dbReference>
<dbReference type="STRING" id="1454001.AW08_00844"/>
<dbReference type="InterPro" id="IPR018759">
    <property type="entry name" value="BBP2_2"/>
</dbReference>
<protein>
    <submittedName>
        <fullName evidence="1">Exopolysaccharide biosynthesis operon protein EpsL</fullName>
    </submittedName>
</protein>
<name>A0A011MGP5_9PROT</name>
<dbReference type="AlphaFoldDB" id="A0A011MGP5"/>
<comment type="caution">
    <text evidence="1">The sequence shown here is derived from an EMBL/GenBank/DDBJ whole genome shotgun (WGS) entry which is preliminary data.</text>
</comment>
<organism evidence="1 2">
    <name type="scientific">Candidatus Accumulibacter adjunctus</name>
    <dbReference type="NCBI Taxonomy" id="1454001"/>
    <lineage>
        <taxon>Bacteria</taxon>
        <taxon>Pseudomonadati</taxon>
        <taxon>Pseudomonadota</taxon>
        <taxon>Betaproteobacteria</taxon>
        <taxon>Candidatus Accumulibacter</taxon>
    </lineage>
</organism>
<dbReference type="EMBL" id="JFAX01000003">
    <property type="protein sequence ID" value="EXI69018.1"/>
    <property type="molecule type" value="Genomic_DNA"/>
</dbReference>
<dbReference type="PATRIC" id="fig|1454001.3.peg.789"/>
<sequence>MVSCCALIQPSLLWAEQGDVINLNASVSVLSDDNLFRLPSSADPKSDTITTTTLGLNLDKAIGLQRVVANVNVIDYRYRRNDYLDFTALNYDAKWLWAAGTRWTGELAFQRSQLPNDYANDRTLGRRNVQTYELNRFEANYWFHSSWAAIAGVLSTSLDNQVQTSVDGDYDADGYNLGLRYLGAAGNSLTARAVHLEGNYSKRPFNSVLQFDNGFTQDNYQLDFSWRLSGLSQLRGRIEYLDREYQHFSQRDYSGVAANLQYAYAISGKSTLTLAYIRALEAYQQLTSSYYVLDDVALSAQWLATSKITVNGLLGYGRQDYRGAIVPLPAGVPQREDKTARIAVDVAYQAARWLQFKAGVTLQKRDSNYELYEYRDRTAFVSATLKY</sequence>
<proteinExistence type="predicted"/>
<accession>A0A011MGP5</accession>
<keyword evidence="2" id="KW-1185">Reference proteome</keyword>
<dbReference type="NCBIfam" id="TIGR03014">
    <property type="entry name" value="EpsL"/>
    <property type="match status" value="1"/>
</dbReference>
<gene>
    <name evidence="1" type="ORF">AW08_00844</name>
</gene>
<dbReference type="Pfam" id="PF10082">
    <property type="entry name" value="BBP2_2"/>
    <property type="match status" value="1"/>
</dbReference>
<evidence type="ECO:0000313" key="1">
    <source>
        <dbReference type="EMBL" id="EXI69018.1"/>
    </source>
</evidence>